<feature type="region of interest" description="Disordered" evidence="1">
    <location>
        <begin position="316"/>
        <end position="351"/>
    </location>
</feature>
<evidence type="ECO:0000313" key="2">
    <source>
        <dbReference type="EMBL" id="KAF6231057.1"/>
    </source>
</evidence>
<evidence type="ECO:0000313" key="3">
    <source>
        <dbReference type="Proteomes" id="UP000578531"/>
    </source>
</evidence>
<gene>
    <name evidence="2" type="ORF">HO173_010757</name>
</gene>
<dbReference type="OrthoDB" id="5389292at2759"/>
<proteinExistence type="predicted"/>
<dbReference type="AlphaFoldDB" id="A0A8H6FM80"/>
<accession>A0A8H6FM80</accession>
<keyword evidence="3" id="KW-1185">Reference proteome</keyword>
<dbReference type="Proteomes" id="UP000578531">
    <property type="component" value="Unassembled WGS sequence"/>
</dbReference>
<reference evidence="2 3" key="1">
    <citation type="journal article" date="2020" name="Genomics">
        <title>Complete, high-quality genomes from long-read metagenomic sequencing of two wolf lichen thalli reveals enigmatic genome architecture.</title>
        <authorList>
            <person name="McKenzie S.K."/>
            <person name="Walston R.F."/>
            <person name="Allen J.L."/>
        </authorList>
    </citation>
    <scope>NUCLEOTIDE SEQUENCE [LARGE SCALE GENOMIC DNA]</scope>
    <source>
        <strain evidence="2">WasteWater2</strain>
    </source>
</reference>
<feature type="region of interest" description="Disordered" evidence="1">
    <location>
        <begin position="215"/>
        <end position="247"/>
    </location>
</feature>
<feature type="compositionally biased region" description="Basic residues" evidence="1">
    <location>
        <begin position="342"/>
        <end position="351"/>
    </location>
</feature>
<dbReference type="GeneID" id="59292403"/>
<organism evidence="2 3">
    <name type="scientific">Letharia columbiana</name>
    <dbReference type="NCBI Taxonomy" id="112416"/>
    <lineage>
        <taxon>Eukaryota</taxon>
        <taxon>Fungi</taxon>
        <taxon>Dikarya</taxon>
        <taxon>Ascomycota</taxon>
        <taxon>Pezizomycotina</taxon>
        <taxon>Lecanoromycetes</taxon>
        <taxon>OSLEUM clade</taxon>
        <taxon>Lecanoromycetidae</taxon>
        <taxon>Lecanorales</taxon>
        <taxon>Lecanorineae</taxon>
        <taxon>Parmeliaceae</taxon>
        <taxon>Letharia</taxon>
    </lineage>
</organism>
<dbReference type="RefSeq" id="XP_037160490.1">
    <property type="nucleotide sequence ID" value="XM_037312642.1"/>
</dbReference>
<feature type="region of interest" description="Disordered" evidence="1">
    <location>
        <begin position="260"/>
        <end position="280"/>
    </location>
</feature>
<name>A0A8H6FM80_9LECA</name>
<protein>
    <submittedName>
        <fullName evidence="2">Uncharacterized protein</fullName>
    </submittedName>
</protein>
<evidence type="ECO:0000256" key="1">
    <source>
        <dbReference type="SAM" id="MobiDB-lite"/>
    </source>
</evidence>
<sequence length="351" mass="38346">MSLPEGQVQTASTMAVNLDQQHAAFERQQRSKIGSIGHDHQCTVYEQQQASSSDFVSHRGQEVCTEVCGVFSPSLHNPALQPRGENPLDNPQYHCPRCDTTYSRSLAVKQHFPRCIETNGNPDSLRWFDHESKDLTVTRNLNTLKAAVTPSKHKRSALAIASLLADEPEAFVVMNKVDKWVAMAAEKQAATVASMSNNSNGIGTLATHIPTPVTKSMVDTSSRKDTSVVKKPAKAPTTAPKQGSTLAIPAARDQFVTLAGEQPEPGPQKPRKRRAPIHGRNTAHLFNNAGVLMPSIPGIDIVTERLFDKGEIMSLGPSRSHNSYYPTGEPLGGSFLLDHSSDKKRKRDNEN</sequence>
<dbReference type="EMBL" id="JACCJC010000061">
    <property type="protein sequence ID" value="KAF6231057.1"/>
    <property type="molecule type" value="Genomic_DNA"/>
</dbReference>
<comment type="caution">
    <text evidence="2">The sequence shown here is derived from an EMBL/GenBank/DDBJ whole genome shotgun (WGS) entry which is preliminary data.</text>
</comment>